<feature type="transmembrane region" description="Helical" evidence="6">
    <location>
        <begin position="153"/>
        <end position="172"/>
    </location>
</feature>
<dbReference type="GO" id="GO:0032126">
    <property type="term" value="C:eisosome"/>
    <property type="evidence" value="ECO:0007669"/>
    <property type="project" value="TreeGrafter"/>
</dbReference>
<feature type="transmembrane region" description="Helical" evidence="6">
    <location>
        <begin position="74"/>
        <end position="99"/>
    </location>
</feature>
<feature type="transmembrane region" description="Helical" evidence="6">
    <location>
        <begin position="12"/>
        <end position="29"/>
    </location>
</feature>
<dbReference type="RefSeq" id="XP_005847284.1">
    <property type="nucleotide sequence ID" value="XM_005847222.1"/>
</dbReference>
<accession>E1ZFT0</accession>
<feature type="domain" description="MARVEL" evidence="7">
    <location>
        <begin position="149"/>
        <end position="272"/>
    </location>
</feature>
<protein>
    <recommendedName>
        <fullName evidence="7">MARVEL domain-containing protein</fullName>
    </recommendedName>
</protein>
<dbReference type="GO" id="GO:0072659">
    <property type="term" value="P:protein localization to plasma membrane"/>
    <property type="evidence" value="ECO:0007669"/>
    <property type="project" value="TreeGrafter"/>
</dbReference>
<feature type="transmembrane region" description="Helical" evidence="6">
    <location>
        <begin position="41"/>
        <end position="62"/>
    </location>
</feature>
<feature type="transmembrane region" description="Helical" evidence="6">
    <location>
        <begin position="105"/>
        <end position="125"/>
    </location>
</feature>
<feature type="region of interest" description="Disordered" evidence="5">
    <location>
        <begin position="277"/>
        <end position="297"/>
    </location>
</feature>
<evidence type="ECO:0000256" key="5">
    <source>
        <dbReference type="SAM" id="MobiDB-lite"/>
    </source>
</evidence>
<evidence type="ECO:0000313" key="9">
    <source>
        <dbReference type="Proteomes" id="UP000008141"/>
    </source>
</evidence>
<evidence type="ECO:0000256" key="4">
    <source>
        <dbReference type="ARBA" id="ARBA00023136"/>
    </source>
</evidence>
<keyword evidence="9" id="KW-1185">Reference proteome</keyword>
<dbReference type="GeneID" id="17354752"/>
<feature type="transmembrane region" description="Helical" evidence="6">
    <location>
        <begin position="251"/>
        <end position="269"/>
    </location>
</feature>
<dbReference type="EMBL" id="GL433845">
    <property type="protein sequence ID" value="EFN55182.1"/>
    <property type="molecule type" value="Genomic_DNA"/>
</dbReference>
<keyword evidence="3 6" id="KW-1133">Transmembrane helix</keyword>
<keyword evidence="2 6" id="KW-0812">Transmembrane</keyword>
<evidence type="ECO:0000256" key="1">
    <source>
        <dbReference type="ARBA" id="ARBA00004141"/>
    </source>
</evidence>
<dbReference type="InterPro" id="IPR052649">
    <property type="entry name" value="NCE102-like"/>
</dbReference>
<dbReference type="Pfam" id="PF01284">
    <property type="entry name" value="MARVEL"/>
    <property type="match status" value="2"/>
</dbReference>
<keyword evidence="4 6" id="KW-0472">Membrane</keyword>
<proteinExistence type="predicted"/>
<dbReference type="InParanoid" id="E1ZFT0"/>
<dbReference type="OrthoDB" id="528856at2759"/>
<comment type="subcellular location">
    <subcellularLocation>
        <location evidence="1">Membrane</location>
        <topology evidence="1">Multi-pass membrane protein</topology>
    </subcellularLocation>
</comment>
<dbReference type="PROSITE" id="PS51225">
    <property type="entry name" value="MARVEL"/>
    <property type="match status" value="2"/>
</dbReference>
<gene>
    <name evidence="8" type="ORF">CHLNCDRAFT_52534</name>
</gene>
<evidence type="ECO:0000256" key="3">
    <source>
        <dbReference type="ARBA" id="ARBA00022989"/>
    </source>
</evidence>
<dbReference type="GO" id="GO:0070941">
    <property type="term" value="P:eisosome assembly"/>
    <property type="evidence" value="ECO:0007669"/>
    <property type="project" value="TreeGrafter"/>
</dbReference>
<dbReference type="Proteomes" id="UP000008141">
    <property type="component" value="Unassembled WGS sequence"/>
</dbReference>
<evidence type="ECO:0000259" key="7">
    <source>
        <dbReference type="PROSITE" id="PS51225"/>
    </source>
</evidence>
<evidence type="ECO:0000313" key="8">
    <source>
        <dbReference type="EMBL" id="EFN55182.1"/>
    </source>
</evidence>
<evidence type="ECO:0000256" key="2">
    <source>
        <dbReference type="ARBA" id="ARBA00022692"/>
    </source>
</evidence>
<feature type="domain" description="MARVEL" evidence="7">
    <location>
        <begin position="7"/>
        <end position="131"/>
    </location>
</feature>
<name>E1ZFT0_CHLVA</name>
<feature type="transmembrane region" description="Helical" evidence="6">
    <location>
        <begin position="212"/>
        <end position="231"/>
    </location>
</feature>
<reference evidence="8 9" key="1">
    <citation type="journal article" date="2010" name="Plant Cell">
        <title>The Chlorella variabilis NC64A genome reveals adaptation to photosymbiosis, coevolution with viruses, and cryptic sex.</title>
        <authorList>
            <person name="Blanc G."/>
            <person name="Duncan G."/>
            <person name="Agarkova I."/>
            <person name="Borodovsky M."/>
            <person name="Gurnon J."/>
            <person name="Kuo A."/>
            <person name="Lindquist E."/>
            <person name="Lucas S."/>
            <person name="Pangilinan J."/>
            <person name="Polle J."/>
            <person name="Salamov A."/>
            <person name="Terry A."/>
            <person name="Yamada T."/>
            <person name="Dunigan D.D."/>
            <person name="Grigoriev I.V."/>
            <person name="Claverie J.M."/>
            <person name="Van Etten J.L."/>
        </authorList>
    </citation>
    <scope>NUCLEOTIDE SEQUENCE [LARGE SCALE GENOMIC DNA]</scope>
    <source>
        <strain evidence="8 9">NC64A</strain>
    </source>
</reference>
<dbReference type="InterPro" id="IPR008253">
    <property type="entry name" value="Marvel"/>
</dbReference>
<dbReference type="KEGG" id="cvr:CHLNCDRAFT_52534"/>
<dbReference type="PANTHER" id="PTHR28165:SF1">
    <property type="entry name" value="NON-CLASSICAL EXPORT PROTEIN 2-RELATED"/>
    <property type="match status" value="1"/>
</dbReference>
<dbReference type="PANTHER" id="PTHR28165">
    <property type="entry name" value="NON-CLASSICAL EXPORT PROTEIN 2-RELATED"/>
    <property type="match status" value="1"/>
</dbReference>
<dbReference type="GO" id="GO:0005886">
    <property type="term" value="C:plasma membrane"/>
    <property type="evidence" value="ECO:0007669"/>
    <property type="project" value="TreeGrafter"/>
</dbReference>
<organism evidence="9">
    <name type="scientific">Chlorella variabilis</name>
    <name type="common">Green alga</name>
    <dbReference type="NCBI Taxonomy" id="554065"/>
    <lineage>
        <taxon>Eukaryota</taxon>
        <taxon>Viridiplantae</taxon>
        <taxon>Chlorophyta</taxon>
        <taxon>core chlorophytes</taxon>
        <taxon>Trebouxiophyceae</taxon>
        <taxon>Chlorellales</taxon>
        <taxon>Chlorellaceae</taxon>
        <taxon>Chlorella clade</taxon>
        <taxon>Chlorella</taxon>
    </lineage>
</organism>
<sequence>MPVDSSAMRTPHFWLRVAQVVFGIIAFAPVAEGAGYSRYDFAIFCGVTTMLLSLALAICYLLGINKVKGLVSLVYDGVWFIFWLSCAAALSNMLSWSWWGSSSRLQASVAFSWLTWFLFIGAVVLDVMDMRSGGTVVLEAPAPGGKAGPPTGAVALPASSVMICAIVAFATIVDYDDFSSKIRYTMFVGITGFIIAFFMLVAYAVGVSAARGIIALVLDALWVVFWLAAAASMSDIVADGGTNSNIKASCAFSWIAWFLWIGSLVISVMDWRSGSPGPAPTTAPPAAAIPNSSVSMV</sequence>
<feature type="transmembrane region" description="Helical" evidence="6">
    <location>
        <begin position="184"/>
        <end position="205"/>
    </location>
</feature>
<evidence type="ECO:0000256" key="6">
    <source>
        <dbReference type="SAM" id="Phobius"/>
    </source>
</evidence>
<dbReference type="AlphaFoldDB" id="E1ZFT0"/>